<feature type="domain" description="Carrier" evidence="11">
    <location>
        <begin position="1683"/>
        <end position="1758"/>
    </location>
</feature>
<dbReference type="InterPro" id="IPR032821">
    <property type="entry name" value="PKS_assoc"/>
</dbReference>
<dbReference type="Pfam" id="PF21089">
    <property type="entry name" value="PKS_DH_N"/>
    <property type="match status" value="2"/>
</dbReference>
<dbReference type="Gene3D" id="3.40.50.1820">
    <property type="entry name" value="alpha/beta hydrolase"/>
    <property type="match status" value="1"/>
</dbReference>
<dbReference type="CDD" id="cd00833">
    <property type="entry name" value="PKS"/>
    <property type="match status" value="2"/>
</dbReference>
<gene>
    <name evidence="14" type="ORF">ACFY8O_33565</name>
</gene>
<dbReference type="SMART" id="SM01294">
    <property type="entry name" value="PKS_PP_betabranch"/>
    <property type="match status" value="2"/>
</dbReference>
<feature type="domain" description="PKS/mFAS DH" evidence="13">
    <location>
        <begin position="933"/>
        <end position="1224"/>
    </location>
</feature>
<feature type="region of interest" description="N-terminal hotdog fold" evidence="9">
    <location>
        <begin position="2634"/>
        <end position="2761"/>
    </location>
</feature>
<dbReference type="Gene3D" id="3.40.50.720">
    <property type="entry name" value="NAD(P)-binding Rossmann-like Domain"/>
    <property type="match status" value="1"/>
</dbReference>
<dbReference type="InterPro" id="IPR042104">
    <property type="entry name" value="PKS_dehydratase_sf"/>
</dbReference>
<dbReference type="Pfam" id="PF08990">
    <property type="entry name" value="Docking"/>
    <property type="match status" value="1"/>
</dbReference>
<dbReference type="InterPro" id="IPR006162">
    <property type="entry name" value="Ppantetheine_attach_site"/>
</dbReference>
<dbReference type="InterPro" id="IPR050091">
    <property type="entry name" value="PKS_NRPS_Biosynth_Enz"/>
</dbReference>
<dbReference type="Pfam" id="PF16197">
    <property type="entry name" value="KAsynt_C_assoc"/>
    <property type="match status" value="2"/>
</dbReference>
<dbReference type="InterPro" id="IPR014031">
    <property type="entry name" value="Ketoacyl_synth_C"/>
</dbReference>
<dbReference type="InterPro" id="IPR036736">
    <property type="entry name" value="ACP-like_sf"/>
</dbReference>
<dbReference type="InterPro" id="IPR020841">
    <property type="entry name" value="PKS_Beta-ketoAc_synthase_dom"/>
</dbReference>
<dbReference type="PANTHER" id="PTHR43775">
    <property type="entry name" value="FATTY ACID SYNTHASE"/>
    <property type="match status" value="1"/>
</dbReference>
<feature type="active site" description="Proton acceptor; for dehydratase activity" evidence="9">
    <location>
        <position position="2666"/>
    </location>
</feature>
<dbReference type="Gene3D" id="3.10.129.110">
    <property type="entry name" value="Polyketide synthase dehydratase"/>
    <property type="match status" value="2"/>
</dbReference>
<comment type="caution">
    <text evidence="14">The sequence shown here is derived from an EMBL/GenBank/DDBJ whole genome shotgun (WGS) entry which is preliminary data.</text>
</comment>
<dbReference type="PROSITE" id="PS52004">
    <property type="entry name" value="KS3_2"/>
    <property type="match status" value="2"/>
</dbReference>
<dbReference type="SUPFAM" id="SSF53474">
    <property type="entry name" value="alpha/beta-Hydrolases"/>
    <property type="match status" value="1"/>
</dbReference>
<dbReference type="InterPro" id="IPR036291">
    <property type="entry name" value="NAD(P)-bd_dom_sf"/>
</dbReference>
<dbReference type="InterPro" id="IPR020802">
    <property type="entry name" value="TesA-like"/>
</dbReference>
<dbReference type="SUPFAM" id="SSF52151">
    <property type="entry name" value="FabD/lysophospholipase-like"/>
    <property type="match status" value="2"/>
</dbReference>
<keyword evidence="15" id="KW-1185">Reference proteome</keyword>
<dbReference type="SMART" id="SM00825">
    <property type="entry name" value="PKS_KS"/>
    <property type="match status" value="2"/>
</dbReference>
<organism evidence="14 15">
    <name type="scientific">Streptomyces argenteolus</name>
    <dbReference type="NCBI Taxonomy" id="67274"/>
    <lineage>
        <taxon>Bacteria</taxon>
        <taxon>Bacillati</taxon>
        <taxon>Actinomycetota</taxon>
        <taxon>Actinomycetes</taxon>
        <taxon>Kitasatosporales</taxon>
        <taxon>Streptomycetaceae</taxon>
        <taxon>Streptomyces</taxon>
    </lineage>
</organism>
<dbReference type="PANTHER" id="PTHR43775:SF51">
    <property type="entry name" value="INACTIVE PHENOLPHTHIOCEROL SYNTHESIS POLYKETIDE SYNTHASE TYPE I PKS1-RELATED"/>
    <property type="match status" value="1"/>
</dbReference>
<comment type="cofactor">
    <cofactor evidence="1">
        <name>pantetheine 4'-phosphate</name>
        <dbReference type="ChEBI" id="CHEBI:47942"/>
    </cofactor>
</comment>
<dbReference type="CDD" id="cd08956">
    <property type="entry name" value="KR_3_FAS_SDR_x"/>
    <property type="match status" value="1"/>
</dbReference>
<dbReference type="SUPFAM" id="SSF55048">
    <property type="entry name" value="Probable ACP-binding domain of malonyl-CoA ACP transacylase"/>
    <property type="match status" value="1"/>
</dbReference>
<dbReference type="InterPro" id="IPR057326">
    <property type="entry name" value="KR_dom"/>
</dbReference>
<evidence type="ECO:0000256" key="5">
    <source>
        <dbReference type="ARBA" id="ARBA00022679"/>
    </source>
</evidence>
<dbReference type="InterPro" id="IPR001031">
    <property type="entry name" value="Thioesterase"/>
</dbReference>
<feature type="region of interest" description="C-terminal hotdog fold" evidence="9">
    <location>
        <begin position="1084"/>
        <end position="1224"/>
    </location>
</feature>
<dbReference type="InterPro" id="IPR049552">
    <property type="entry name" value="PKS_DH_N"/>
</dbReference>
<dbReference type="InterPro" id="IPR013968">
    <property type="entry name" value="PKS_KR"/>
</dbReference>
<comment type="pathway">
    <text evidence="2">Antibiotic biosynthesis.</text>
</comment>
<keyword evidence="5" id="KW-0808">Transferase</keyword>
<dbReference type="InterPro" id="IPR020807">
    <property type="entry name" value="PKS_DH"/>
</dbReference>
<dbReference type="InterPro" id="IPR014030">
    <property type="entry name" value="Ketoacyl_synth_N"/>
</dbReference>
<dbReference type="SMART" id="SM00822">
    <property type="entry name" value="PKS_KR"/>
    <property type="match status" value="1"/>
</dbReference>
<evidence type="ECO:0000313" key="14">
    <source>
        <dbReference type="EMBL" id="MFF5900829.1"/>
    </source>
</evidence>
<dbReference type="Gene3D" id="3.40.47.10">
    <property type="match status" value="2"/>
</dbReference>
<keyword evidence="3" id="KW-0596">Phosphopantetheine</keyword>
<feature type="domain" description="Carrier" evidence="11">
    <location>
        <begin position="2965"/>
        <end position="3040"/>
    </location>
</feature>
<dbReference type="PROSITE" id="PS00012">
    <property type="entry name" value="PHOSPHOPANTETHEINE"/>
    <property type="match status" value="2"/>
</dbReference>
<dbReference type="InterPro" id="IPR001227">
    <property type="entry name" value="Ac_transferase_dom_sf"/>
</dbReference>
<dbReference type="Pfam" id="PF00550">
    <property type="entry name" value="PP-binding"/>
    <property type="match status" value="2"/>
</dbReference>
<evidence type="ECO:0000256" key="6">
    <source>
        <dbReference type="ARBA" id="ARBA00023194"/>
    </source>
</evidence>
<dbReference type="Pfam" id="PF14765">
    <property type="entry name" value="PS-DH"/>
    <property type="match status" value="2"/>
</dbReference>
<dbReference type="Pfam" id="PF02801">
    <property type="entry name" value="Ketoacyl-synt_C"/>
    <property type="match status" value="2"/>
</dbReference>
<dbReference type="PROSITE" id="PS52019">
    <property type="entry name" value="PKS_MFAS_DH"/>
    <property type="match status" value="2"/>
</dbReference>
<sequence>MAEKEQIVEYLKRVTADLKRTRDRVRDLEEAEREPIAIVGMGCRFPGGAGTPEEFWNLLHDGVDAMSDFPDDRGWRQFEGGARPQGGFLDTATEFDASFFGISPREALEMDPQQRLLLETSWETLERAGIDVTDLHGSKAGVFIGVNGADYPGMLNQAGHESLGHLLTGNASSVISGRIAYTFGFEGPAVTVDTACSASLVALHLAARALRSGDCPLALVGGVTVMSTPGVFAEFGKQGGLAADGRCKAFAEGADGTAWGEGAGVVLVERLSDARRNGHRVLAVVRGSAVNQDGASNGLTAPNGPSQQRVIRSALTNAGLAASDVDVVEAHGTGTSLGDPIEAQALLATYGQERGGGRPLLLGSVKSNIGHTQAAAGIAGVIKMVLAMRHGVVPPTLHVDEPSSHVNWASGAVELATERVAWPGQGVRRAGVSSFGISGTNAHVILEEAPREALGGEAVAPGGAGREAAGVLPWVLSAKSPSALRSQAERLRQYAAARDVDPAGTAVALATGRAAFEHRAVVLAEDTTGFTAALDTLADKGSAGRHLVRGTAEPGFRTAFVFAGQGAQWAGMGGQWYEQLPVFAETFDAICAAADPQLDVGLADVVLAGSAGRPTDHAELIHRTGYTQVALFAVEVALFRTLEAWGVRPDVVLGHSIGEIAAAHVAGVLSLQDAVTLAVARGALMQRLPGDGAMLALDATQEQADAWLRALPEQHRRQVAIAAVNGPSAVVVSGASDAVDQVAEAAARAGGRLRRLQVSHAFHSPLMEPMLEEFRSVLARLTFSRPTVPMVSTVTGEPAADDITSPDYWVRHAREAVRFQDAVRAAETRVDAFLEIGPHAVLSRPLEDCLTEGSSVTVAFVAHRERPMVASLLRAVGALWAGGAAVDWRALLPAVPAARDLPTYPFEPKRFWPHVSSRRAGDVSGAGLAGLDHPLLGAAVSVADGDSAGGAVLTGRLSLATHPWLADHAVLGAVLLPGTAFIELALRAGQNVGCGRIRDLTLATPLVLTPEEAVQIQVGVGPADAEGHRHVVVHSRLEPSDDGTSGVETEWVRHAQGVVAPPDREPDADAFGAVTGAVWPPRGAAPVEIEDFYPALAEQGYAYGPTFQGLRRAWRRGTDFFADVELPEAAADDVAGFGVHPALLDAALHGIGLGGVADDSENTSRLPFTWAGVRLWASGARTVRVCLTTVGTAAVRVRIADTTGTPVIGIDELVLRPVSETPVGPRRALLAESLFTEAWELRDQGAQDAAAGEAAPRVWGPDTGLDALTAAGTVLLDCVEEGGTDALERVRARLGHALERVHAWLAHDGTAQARLTVLTRGAVAVYPGETADPAQAAVHGLLRSARSEHPGRFALLDLAPDAGLADIPWPAVYAALADQETEIAVRGDGIFVRRLVRTAPDAPAAYTGRGTVLVTGGTGVIGSAVARHLVTAHGVRDLVLAGRRGADAPGATELAGELRAAGAEVRLAACDVSQRSELAALVESLPDLRGVVHAAGVLDDGMVTAQTAERLDTVLRPKADAAWYLHELTRERDLDLFVLFSSAAGIFGSPGQANYAAANAFLDALARHRRAAGLPANSLAWGLWADLSTMTGTLSDTDRGRFSRGGLRAISAEEGLDLFDAAVRLEEPVAVPVRLDLRGRTDPPALLRSLVRSAPRHVSAAPVAASSAWHDRLLGLSAAERSAALVDLVREHVATVLGHTTSEDIAPAQSFDALGFDSLTAVELRNRLAEFTKVQLPTTLVFDYPSPEALAGFLGETLRDPSERSARLAPVRATDDDPIAIIGMACRYPGGVSSPEDLWDMVDSGREGIGGFPDDRGWDLQRLYGPEPGRTGTTYVRESGFLHEAADFDAAFFGVSPREATTMDPQHRLLLEASWEAVERAGIDPTSLRHSRTGVYAGLMHHDYVARLQEIPEEIAGYLSNGNAGSVASGRIAYTFGFEGPAVTVDTACSSSLVALDMAVSALRSGVCDLALAGGVAVMSTPTVFAEFGKQGGLAADGRCKAFAEGADGTAWGEGVGMLLVERLSDARRNGHRVLALVRGTAVNQDGASNGMTAPNGPSQQRVIREALASAGVGAADVDVVEAHGTGTSLGDPIEAQALLATYGQERSDGGALLLGSVKSNIGHTQAAAGVAGVIKMVLAMRHGVVPPTLHVGEPSSHVDWASGAVELVTERTSWPGRGVRRAGVSSFGISGTNAHVVLEEAPRDVPVEGAVAEAGGRSGGVLPWVLSAKSPSALRSQAVRLREHAVSRDVDLAGTAVALATARTAFDHRAVVLAEDVTGFTTALDTLAAGDVPGAAAARGVARGPLRTAFVFPDRAEGLAEAAVELLDTSTVFASAMAECAAALAPHTDFALLDVLRDESRRLADPAVARPALWAATVSLAEMWSAVGITPAAVVGFGVGEIAAACAAGVLSLAEGALLAAGQGRLPAEHEHEHGHERRHEHERRQHPHERRHDDDAVAGIPGADSQQERSSVPAAQVTAGKGRVRMYSAVTGARIVAGDLDAEHWHRTLREPAGFDAAVKGLLGDGVEAVVELGALVSRETTTAVESATGAEGPDILVTAALRQGQGARPALLSTAAALWARGGTVDWAALLDPAVRPADIPTYAFQHERYWLDVPTPAGDAGTVGLTAADHPLLAGAIEPAESDTALLTGRLAQATHPWLADHAAADTVVLPGSVLLDWALYAGGRLGCAQVAELTLEGPLVLQPGAALHVQVQVGAADEAGLRDLTVHSRPEPATGEEAGEWARHARAVVAPVPPGPVDTSEFRALSGAWPPPGAQALEPGALYAALEERGHVHGPAFRGLRAAWRSGTDILAEVALPDDALAVGPGFGGLHPVLLDAALHAHIAEQPTDTDAHGTQVWLSAAWGGVRILDATGTTSLRVRLSDAGDGALRLHMADPTGRPVAEARTVTLRAVPTAGFRRDRDAEAPAPQAAARRPVARPAQSVQDAVARILAAEPGRRARLVEDLVRAELAAVLGHGDAEAIDVDAEFLDLGVDSMAGIDMRSRLGSLLRLDLAAATLFEYPTTALLAANLVGLIGTAPEPGDAGTVGVPATAPATASSFDSLEALYRQSHALGRAGSTGMDLIQAAGRLRPSFGYESAAEHLHEPIRLARGGADRAVLVCVPAITATAGPLQYVGLAQQIQGGREVSVLVNPGFRHGELVPESFEAYLRLQVEVLRGAVGSRPFVLLGHSAGGLIGHALAAQAEREGLAPAGIVVLDTFQAGTQFSDDLSRAMLEGLFAREHLFGSDALSGVRLSAMGHYHTLMDECAIAEVKAPTLFVRAEKPLPHQADGFDDDGWRAAWPLPHTLVTTEGDHFTLMEEHIAVTAAAIRGWLADQEI</sequence>
<evidence type="ECO:0000259" key="13">
    <source>
        <dbReference type="PROSITE" id="PS52019"/>
    </source>
</evidence>
<feature type="compositionally biased region" description="Basic and acidic residues" evidence="10">
    <location>
        <begin position="2428"/>
        <end position="2445"/>
    </location>
</feature>
<feature type="active site" description="Proton acceptor; for dehydratase activity" evidence="9">
    <location>
        <position position="968"/>
    </location>
</feature>
<dbReference type="InterPro" id="IPR049551">
    <property type="entry name" value="PKS_DH_C"/>
</dbReference>
<dbReference type="InterPro" id="IPR029058">
    <property type="entry name" value="AB_hydrolase_fold"/>
</dbReference>
<dbReference type="Gene3D" id="1.10.1200.10">
    <property type="entry name" value="ACP-like"/>
    <property type="match status" value="2"/>
</dbReference>
<keyword evidence="6" id="KW-0045">Antibiotic biosynthesis</keyword>
<keyword evidence="4" id="KW-0597">Phosphoprotein</keyword>
<keyword evidence="7" id="KW-0511">Multifunctional enzyme</keyword>
<dbReference type="InterPro" id="IPR016036">
    <property type="entry name" value="Malonyl_transacylase_ACP-bd"/>
</dbReference>
<feature type="active site" description="Proton donor; for dehydratase activity" evidence="9">
    <location>
        <position position="1145"/>
    </location>
</feature>
<dbReference type="InterPro" id="IPR020806">
    <property type="entry name" value="PKS_PP-bd"/>
</dbReference>
<evidence type="ECO:0000256" key="8">
    <source>
        <dbReference type="ARBA" id="ARBA00023315"/>
    </source>
</evidence>
<dbReference type="InterPro" id="IPR016035">
    <property type="entry name" value="Acyl_Trfase/lysoPLipase"/>
</dbReference>
<dbReference type="EMBL" id="JBIBEG010000018">
    <property type="protein sequence ID" value="MFF5900829.1"/>
    <property type="molecule type" value="Genomic_DNA"/>
</dbReference>
<evidence type="ECO:0000256" key="7">
    <source>
        <dbReference type="ARBA" id="ARBA00023268"/>
    </source>
</evidence>
<evidence type="ECO:0000256" key="1">
    <source>
        <dbReference type="ARBA" id="ARBA00001957"/>
    </source>
</evidence>
<accession>A0ABW6XGH2</accession>
<dbReference type="Gene3D" id="3.40.366.10">
    <property type="entry name" value="Malonyl-Coenzyme A Acyl Carrier Protein, domain 2"/>
    <property type="match status" value="3"/>
</dbReference>
<dbReference type="InterPro" id="IPR015083">
    <property type="entry name" value="NorB/c/GfsB-D-like_docking"/>
</dbReference>
<feature type="domain" description="Ketosynthase family 3 (KS3)" evidence="12">
    <location>
        <begin position="1776"/>
        <end position="2201"/>
    </location>
</feature>
<dbReference type="SMART" id="SM00826">
    <property type="entry name" value="PKS_DH"/>
    <property type="match status" value="2"/>
</dbReference>
<dbReference type="InterPro" id="IPR014043">
    <property type="entry name" value="Acyl_transferase_dom"/>
</dbReference>
<evidence type="ECO:0000256" key="9">
    <source>
        <dbReference type="PROSITE-ProRule" id="PRU01363"/>
    </source>
</evidence>
<dbReference type="InterPro" id="IPR018201">
    <property type="entry name" value="Ketoacyl_synth_AS"/>
</dbReference>
<evidence type="ECO:0000259" key="12">
    <source>
        <dbReference type="PROSITE" id="PS52004"/>
    </source>
</evidence>
<dbReference type="InterPro" id="IPR049900">
    <property type="entry name" value="PKS_mFAS_DH"/>
</dbReference>
<dbReference type="InterPro" id="IPR009081">
    <property type="entry name" value="PP-bd_ACP"/>
</dbReference>
<evidence type="ECO:0000256" key="2">
    <source>
        <dbReference type="ARBA" id="ARBA00004792"/>
    </source>
</evidence>
<feature type="region of interest" description="Disordered" evidence="10">
    <location>
        <begin position="2922"/>
        <end position="2943"/>
    </location>
</feature>
<dbReference type="PROSITE" id="PS50075">
    <property type="entry name" value="CARRIER"/>
    <property type="match status" value="2"/>
</dbReference>
<feature type="compositionally biased region" description="Low complexity" evidence="10">
    <location>
        <begin position="2930"/>
        <end position="2943"/>
    </location>
</feature>
<name>A0ABW6XGH2_9ACTN</name>
<dbReference type="SUPFAM" id="SSF51735">
    <property type="entry name" value="NAD(P)-binding Rossmann-fold domains"/>
    <property type="match status" value="2"/>
</dbReference>
<dbReference type="SMART" id="SM00827">
    <property type="entry name" value="PKS_AT"/>
    <property type="match status" value="1"/>
</dbReference>
<dbReference type="Pfam" id="PF00698">
    <property type="entry name" value="Acyl_transf_1"/>
    <property type="match status" value="2"/>
</dbReference>
<evidence type="ECO:0000256" key="3">
    <source>
        <dbReference type="ARBA" id="ARBA00022450"/>
    </source>
</evidence>
<evidence type="ECO:0000256" key="4">
    <source>
        <dbReference type="ARBA" id="ARBA00022553"/>
    </source>
</evidence>
<dbReference type="Proteomes" id="UP001602322">
    <property type="component" value="Unassembled WGS sequence"/>
</dbReference>
<feature type="region of interest" description="N-terminal hotdog fold" evidence="9">
    <location>
        <begin position="933"/>
        <end position="1066"/>
    </location>
</feature>
<proteinExistence type="predicted"/>
<evidence type="ECO:0000256" key="10">
    <source>
        <dbReference type="SAM" id="MobiDB-lite"/>
    </source>
</evidence>
<feature type="domain" description="Ketosynthase family 3 (KS3)" evidence="12">
    <location>
        <begin position="33"/>
        <end position="448"/>
    </location>
</feature>
<dbReference type="RefSeq" id="WP_387909069.1">
    <property type="nucleotide sequence ID" value="NZ_JBIBEG010000018.1"/>
</dbReference>
<dbReference type="SUPFAM" id="SSF47336">
    <property type="entry name" value="ACP-like"/>
    <property type="match status" value="2"/>
</dbReference>
<feature type="region of interest" description="C-terminal hotdog fold" evidence="9">
    <location>
        <begin position="2779"/>
        <end position="2923"/>
    </location>
</feature>
<dbReference type="PROSITE" id="PS00606">
    <property type="entry name" value="KS3_1"/>
    <property type="match status" value="2"/>
</dbReference>
<feature type="active site" description="Proton donor; for dehydratase activity" evidence="9">
    <location>
        <position position="2841"/>
    </location>
</feature>
<dbReference type="Pfam" id="PF08659">
    <property type="entry name" value="KR"/>
    <property type="match status" value="1"/>
</dbReference>
<evidence type="ECO:0000313" key="15">
    <source>
        <dbReference type="Proteomes" id="UP001602322"/>
    </source>
</evidence>
<dbReference type="Pfam" id="PF00975">
    <property type="entry name" value="Thioesterase"/>
    <property type="match status" value="1"/>
</dbReference>
<protein>
    <submittedName>
        <fullName evidence="14">SDR family NAD(P)-dependent oxidoreductase</fullName>
    </submittedName>
</protein>
<dbReference type="Gene3D" id="3.30.70.3290">
    <property type="match status" value="3"/>
</dbReference>
<dbReference type="SUPFAM" id="SSF53901">
    <property type="entry name" value="Thiolase-like"/>
    <property type="match status" value="2"/>
</dbReference>
<evidence type="ECO:0000259" key="11">
    <source>
        <dbReference type="PROSITE" id="PS50075"/>
    </source>
</evidence>
<dbReference type="SMART" id="SM00824">
    <property type="entry name" value="PKS_TE"/>
    <property type="match status" value="1"/>
</dbReference>
<dbReference type="SMART" id="SM00823">
    <property type="entry name" value="PKS_PP"/>
    <property type="match status" value="2"/>
</dbReference>
<feature type="domain" description="PKS/mFAS DH" evidence="13">
    <location>
        <begin position="2634"/>
        <end position="2923"/>
    </location>
</feature>
<keyword evidence="8" id="KW-0012">Acyltransferase</keyword>
<dbReference type="Pfam" id="PF00109">
    <property type="entry name" value="ketoacyl-synt"/>
    <property type="match status" value="2"/>
</dbReference>
<reference evidence="14 15" key="1">
    <citation type="submission" date="2024-10" db="EMBL/GenBank/DDBJ databases">
        <title>The Natural Products Discovery Center: Release of the First 8490 Sequenced Strains for Exploring Actinobacteria Biosynthetic Diversity.</title>
        <authorList>
            <person name="Kalkreuter E."/>
            <person name="Kautsar S.A."/>
            <person name="Yang D."/>
            <person name="Bader C.D."/>
            <person name="Teijaro C.N."/>
            <person name="Fluegel L."/>
            <person name="Davis C.M."/>
            <person name="Simpson J.R."/>
            <person name="Lauterbach L."/>
            <person name="Steele A.D."/>
            <person name="Gui C."/>
            <person name="Meng S."/>
            <person name="Li G."/>
            <person name="Viehrig K."/>
            <person name="Ye F."/>
            <person name="Su P."/>
            <person name="Kiefer A.F."/>
            <person name="Nichols A."/>
            <person name="Cepeda A.J."/>
            <person name="Yan W."/>
            <person name="Fan B."/>
            <person name="Jiang Y."/>
            <person name="Adhikari A."/>
            <person name="Zheng C.-J."/>
            <person name="Schuster L."/>
            <person name="Cowan T.M."/>
            <person name="Smanski M.J."/>
            <person name="Chevrette M.G."/>
            <person name="De Carvalho L.P.S."/>
            <person name="Shen B."/>
        </authorList>
    </citation>
    <scope>NUCLEOTIDE SEQUENCE [LARGE SCALE GENOMIC DNA]</scope>
    <source>
        <strain evidence="14 15">NPDC012540</strain>
    </source>
</reference>
<dbReference type="InterPro" id="IPR016039">
    <property type="entry name" value="Thiolase-like"/>
</dbReference>
<feature type="region of interest" description="Disordered" evidence="10">
    <location>
        <begin position="2426"/>
        <end position="2479"/>
    </location>
</feature>